<comment type="caution">
    <text evidence="2">The sequence shown here is derived from an EMBL/GenBank/DDBJ whole genome shotgun (WGS) entry which is preliminary data.</text>
</comment>
<evidence type="ECO:0000313" key="2">
    <source>
        <dbReference type="EMBL" id="CCD40154.1"/>
    </source>
</evidence>
<sequence>MIATVSSTGKPRVAAIYFCCMMGLYGVSFYLPTLIKAAGVKDALEVGLLTAVPYAVAIDDFRRAPFGPSQRAPLASRDRGSRCCRRPPNPPFRWGARAGACSRRSTISSAPATCSSRRANAPLSHRLSLRLRPRAGGRAPRHAARTVAYARRMRCRARYHHHAGVQHWAHTARRPMAKTTTAMLSSSTRCASGVCIW</sequence>
<protein>
    <submittedName>
        <fullName evidence="2">WGS project CAFE00000000 data, contig bkir_c63</fullName>
    </submittedName>
</protein>
<gene>
    <name evidence="2" type="ORF">BKIR_c63_1811</name>
</gene>
<dbReference type="SUPFAM" id="SSF103473">
    <property type="entry name" value="MFS general substrate transporter"/>
    <property type="match status" value="1"/>
</dbReference>
<dbReference type="HOGENOM" id="CLU_1381887_0_0_4"/>
<proteinExistence type="predicted"/>
<dbReference type="AlphaFoldDB" id="U3UAZ6"/>
<dbReference type="BioCyc" id="CBUR1055526:G10QW-1682-MONOMER"/>
<keyword evidence="1" id="KW-1133">Transmembrane helix</keyword>
<keyword evidence="1" id="KW-0472">Membrane</keyword>
<keyword evidence="1" id="KW-0812">Transmembrane</keyword>
<dbReference type="STRING" id="1055526.BKIR_c63_1811"/>
<dbReference type="Proteomes" id="UP000003511">
    <property type="component" value="Unassembled WGS sequence"/>
</dbReference>
<evidence type="ECO:0000313" key="3">
    <source>
        <dbReference type="Proteomes" id="UP000003511"/>
    </source>
</evidence>
<feature type="transmembrane region" description="Helical" evidence="1">
    <location>
        <begin position="12"/>
        <end position="31"/>
    </location>
</feature>
<reference evidence="2 3" key="1">
    <citation type="submission" date="2011-09" db="EMBL/GenBank/DDBJ databases">
        <authorList>
            <person name="Carlier A."/>
        </authorList>
    </citation>
    <scope>NUCLEOTIDE SEQUENCE [LARGE SCALE GENOMIC DNA]</scope>
    <source>
        <strain evidence="2 3">UZHbot1</strain>
    </source>
</reference>
<keyword evidence="3" id="KW-1185">Reference proteome</keyword>
<dbReference type="InterPro" id="IPR036259">
    <property type="entry name" value="MFS_trans_sf"/>
</dbReference>
<name>U3UAZ6_9BURK</name>
<reference evidence="2 3" key="2">
    <citation type="submission" date="2011-10" db="EMBL/GenBank/DDBJ databases">
        <title>Draft genome sequence of Candidatus Burkholderia kirkii.</title>
        <authorList>
            <person name="Carlier A.L."/>
            <person name="Eberl L."/>
        </authorList>
    </citation>
    <scope>NUCLEOTIDE SEQUENCE [LARGE SCALE GENOMIC DNA]</scope>
    <source>
        <strain evidence="2 3">UZHbot1</strain>
    </source>
</reference>
<accession>U3UAZ6</accession>
<dbReference type="EMBL" id="CAFE01000236">
    <property type="protein sequence ID" value="CCD40154.1"/>
    <property type="molecule type" value="Genomic_DNA"/>
</dbReference>
<evidence type="ECO:0000256" key="1">
    <source>
        <dbReference type="SAM" id="Phobius"/>
    </source>
</evidence>
<organism evidence="2 3">
    <name type="scientific">Candidatus Paraburkholderia kirkii UZHbot1</name>
    <dbReference type="NCBI Taxonomy" id="1055526"/>
    <lineage>
        <taxon>Bacteria</taxon>
        <taxon>Pseudomonadati</taxon>
        <taxon>Pseudomonadota</taxon>
        <taxon>Betaproteobacteria</taxon>
        <taxon>Burkholderiales</taxon>
        <taxon>Burkholderiaceae</taxon>
        <taxon>Paraburkholderia</taxon>
    </lineage>
</organism>